<dbReference type="PANTHER" id="PTHR34611">
    <property type="match status" value="1"/>
</dbReference>
<dbReference type="EMBL" id="CAADFN010000015">
    <property type="protein sequence ID" value="VFK15401.1"/>
    <property type="molecule type" value="Genomic_DNA"/>
</dbReference>
<organism evidence="2">
    <name type="scientific">Candidatus Kentrum sp. LFY</name>
    <dbReference type="NCBI Taxonomy" id="2126342"/>
    <lineage>
        <taxon>Bacteria</taxon>
        <taxon>Pseudomonadati</taxon>
        <taxon>Pseudomonadota</taxon>
        <taxon>Gammaproteobacteria</taxon>
        <taxon>Candidatus Kentrum</taxon>
    </lineage>
</organism>
<feature type="domain" description="Transposase (putative) YhgA-like" evidence="1">
    <location>
        <begin position="7"/>
        <end position="204"/>
    </location>
</feature>
<dbReference type="InterPro" id="IPR051699">
    <property type="entry name" value="Rpn/YhgA-like_nuclease"/>
</dbReference>
<name>A0A450WEK1_9GAMM</name>
<accession>A0A450WEK1</accession>
<dbReference type="GO" id="GO:1990238">
    <property type="term" value="F:double-stranded DNA endonuclease activity"/>
    <property type="evidence" value="ECO:0007669"/>
    <property type="project" value="TreeGrafter"/>
</dbReference>
<dbReference type="InterPro" id="IPR006842">
    <property type="entry name" value="Transposase_31"/>
</dbReference>
<dbReference type="PANTHER" id="PTHR34611:SF2">
    <property type="entry name" value="INACTIVE RECOMBINATION-PROMOTING NUCLEASE-LIKE PROTEIN RPNE-RELATED"/>
    <property type="match status" value="1"/>
</dbReference>
<dbReference type="GO" id="GO:0006310">
    <property type="term" value="P:DNA recombination"/>
    <property type="evidence" value="ECO:0007669"/>
    <property type="project" value="TreeGrafter"/>
</dbReference>
<gene>
    <name evidence="2" type="ORF">BECKLFY1418C_GA0070996_101513</name>
</gene>
<evidence type="ECO:0000259" key="1">
    <source>
        <dbReference type="Pfam" id="PF04754"/>
    </source>
</evidence>
<dbReference type="AlphaFoldDB" id="A0A450WEK1"/>
<protein>
    <recommendedName>
        <fullName evidence="1">Transposase (putative) YhgA-like domain-containing protein</fullName>
    </recommendedName>
</protein>
<reference evidence="2" key="1">
    <citation type="submission" date="2019-02" db="EMBL/GenBank/DDBJ databases">
        <authorList>
            <person name="Gruber-Vodicka R. H."/>
            <person name="Seah K. B. B."/>
        </authorList>
    </citation>
    <scope>NUCLEOTIDE SEQUENCE</scope>
    <source>
        <strain evidence="2">BECK_BY7</strain>
    </source>
</reference>
<evidence type="ECO:0000313" key="2">
    <source>
        <dbReference type="EMBL" id="VFK15401.1"/>
    </source>
</evidence>
<sequence>MTNDIAQPHDHFLKELLSHSERAGTLLRERLPVPVVKSLSAEPPRLVDASFVDEELRGHLSDRLFEMKTIDGRTALLYILVEHKSAPDKRIGWQLLRYMVEILKRWVEENPKWDRLPAIVPLVFYHGAKKWKIPNELLYLVDAEEGWRPYLLDFQFSVLDLGMIPDPELSEDRCLRARLLAMKYATKKAEQLAIRERLIDVLKGAPEDLLPIVHYLISVYIYDEQTLREIIRAVRPEEEQKMMSQFAQDIRQKALHEGIQQGRREGLLEGEAKGKAKGEAKGEAKLLLGLLSHRFQPLPDEVSEQVRAANPSDIETWAKRVLDAKSLGDVFSE</sequence>
<proteinExistence type="predicted"/>
<dbReference type="Pfam" id="PF04754">
    <property type="entry name" value="Transposase_31"/>
    <property type="match status" value="1"/>
</dbReference>